<name>A0A816YR96_9BILA</name>
<evidence type="ECO:0000313" key="2">
    <source>
        <dbReference type="EMBL" id="CAF2164618.1"/>
    </source>
</evidence>
<evidence type="ECO:0000313" key="3">
    <source>
        <dbReference type="Proteomes" id="UP000663824"/>
    </source>
</evidence>
<dbReference type="AlphaFoldDB" id="A0A816YR96"/>
<dbReference type="EMBL" id="CAJNRE010018377">
    <property type="protein sequence ID" value="CAF2164618.1"/>
    <property type="molecule type" value="Genomic_DNA"/>
</dbReference>
<protein>
    <submittedName>
        <fullName evidence="2">Uncharacterized protein</fullName>
    </submittedName>
</protein>
<dbReference type="Proteomes" id="UP000663824">
    <property type="component" value="Unassembled WGS sequence"/>
</dbReference>
<feature type="region of interest" description="Disordered" evidence="1">
    <location>
        <begin position="1"/>
        <end position="26"/>
    </location>
</feature>
<gene>
    <name evidence="2" type="ORF">MBJ925_LOCUS33429</name>
</gene>
<sequence>MNTSSSKQSSDSTSTSSSTVRQRSNTNITSNEEIIESYVSRVHKIEASVVFKEKLEQHIRNFKLDEPDDDDSANLVLLIVQLNLSKLNQHQIKVVDRILLNMSVVSKQLKSFYSTYSVTPSTTIRLKLFKLQGFGLILLNNGELSL</sequence>
<comment type="caution">
    <text evidence="2">The sequence shown here is derived from an EMBL/GenBank/DDBJ whole genome shotgun (WGS) entry which is preliminary data.</text>
</comment>
<proteinExistence type="predicted"/>
<reference evidence="2" key="1">
    <citation type="submission" date="2021-02" db="EMBL/GenBank/DDBJ databases">
        <authorList>
            <person name="Nowell W R."/>
        </authorList>
    </citation>
    <scope>NUCLEOTIDE SEQUENCE</scope>
</reference>
<evidence type="ECO:0000256" key="1">
    <source>
        <dbReference type="SAM" id="MobiDB-lite"/>
    </source>
</evidence>
<feature type="compositionally biased region" description="Low complexity" evidence="1">
    <location>
        <begin position="1"/>
        <end position="19"/>
    </location>
</feature>
<organism evidence="2 3">
    <name type="scientific">Rotaria magnacalcarata</name>
    <dbReference type="NCBI Taxonomy" id="392030"/>
    <lineage>
        <taxon>Eukaryota</taxon>
        <taxon>Metazoa</taxon>
        <taxon>Spiralia</taxon>
        <taxon>Gnathifera</taxon>
        <taxon>Rotifera</taxon>
        <taxon>Eurotatoria</taxon>
        <taxon>Bdelloidea</taxon>
        <taxon>Philodinida</taxon>
        <taxon>Philodinidae</taxon>
        <taxon>Rotaria</taxon>
    </lineage>
</organism>
<accession>A0A816YR96</accession>